<evidence type="ECO:0000313" key="6">
    <source>
        <dbReference type="Proteomes" id="UP001156690"/>
    </source>
</evidence>
<dbReference type="Pfam" id="PF21365">
    <property type="entry name" value="Glyco_hydro_31_3rd"/>
    <property type="match status" value="1"/>
</dbReference>
<feature type="domain" description="Glycoside hydrolase family 31 TIM barrel" evidence="2">
    <location>
        <begin position="350"/>
        <end position="608"/>
    </location>
</feature>
<gene>
    <name evidence="5" type="ORF">GCM10007932_33780</name>
</gene>
<dbReference type="GO" id="GO:0004553">
    <property type="term" value="F:hydrolase activity, hydrolyzing O-glycosyl compounds"/>
    <property type="evidence" value="ECO:0007669"/>
    <property type="project" value="InterPro"/>
</dbReference>
<dbReference type="Proteomes" id="UP001156690">
    <property type="component" value="Unassembled WGS sequence"/>
</dbReference>
<comment type="similarity">
    <text evidence="1">Belongs to the glycosyl hydrolase 31 family.</text>
</comment>
<dbReference type="AlphaFoldDB" id="A0AAV5NUX8"/>
<dbReference type="GO" id="GO:0005975">
    <property type="term" value="P:carbohydrate metabolic process"/>
    <property type="evidence" value="ECO:0007669"/>
    <property type="project" value="InterPro"/>
</dbReference>
<dbReference type="InterPro" id="IPR048395">
    <property type="entry name" value="Glyco_hydro_31_C"/>
</dbReference>
<protein>
    <recommendedName>
        <fullName evidence="7">Alpha-glucosidase</fullName>
    </recommendedName>
</protein>
<dbReference type="Pfam" id="PF13802">
    <property type="entry name" value="Gal_mutarotas_2"/>
    <property type="match status" value="1"/>
</dbReference>
<dbReference type="InterPro" id="IPR025887">
    <property type="entry name" value="Glyco_hydro_31_N_dom"/>
</dbReference>
<dbReference type="InterPro" id="IPR017853">
    <property type="entry name" value="GH"/>
</dbReference>
<evidence type="ECO:0008006" key="7">
    <source>
        <dbReference type="Google" id="ProtNLM"/>
    </source>
</evidence>
<dbReference type="GO" id="GO:0030246">
    <property type="term" value="F:carbohydrate binding"/>
    <property type="evidence" value="ECO:0007669"/>
    <property type="project" value="InterPro"/>
</dbReference>
<dbReference type="PANTHER" id="PTHR22762">
    <property type="entry name" value="ALPHA-GLUCOSIDASE"/>
    <property type="match status" value="1"/>
</dbReference>
<dbReference type="Pfam" id="PF01055">
    <property type="entry name" value="Glyco_hydro_31_2nd"/>
    <property type="match status" value="2"/>
</dbReference>
<dbReference type="RefSeq" id="WP_224055496.1">
    <property type="nucleotide sequence ID" value="NZ_AP025145.1"/>
</dbReference>
<evidence type="ECO:0000259" key="4">
    <source>
        <dbReference type="Pfam" id="PF21365"/>
    </source>
</evidence>
<keyword evidence="6" id="KW-1185">Reference proteome</keyword>
<feature type="domain" description="Glycoside hydrolase family 31 N-terminal" evidence="3">
    <location>
        <begin position="95"/>
        <end position="305"/>
    </location>
</feature>
<dbReference type="PANTHER" id="PTHR22762:SF120">
    <property type="entry name" value="HETEROGLYCAN GLUCOSIDASE 1"/>
    <property type="match status" value="1"/>
</dbReference>
<dbReference type="SUPFAM" id="SSF51445">
    <property type="entry name" value="(Trans)glycosidases"/>
    <property type="match status" value="1"/>
</dbReference>
<dbReference type="InterPro" id="IPR011013">
    <property type="entry name" value="Gal_mutarotase_sf_dom"/>
</dbReference>
<evidence type="ECO:0000313" key="5">
    <source>
        <dbReference type="EMBL" id="GLQ74018.1"/>
    </source>
</evidence>
<dbReference type="InterPro" id="IPR000322">
    <property type="entry name" value="Glyco_hydro_31_TIM"/>
</dbReference>
<dbReference type="CDD" id="cd14752">
    <property type="entry name" value="GH31_N"/>
    <property type="match status" value="1"/>
</dbReference>
<dbReference type="InterPro" id="IPR013780">
    <property type="entry name" value="Glyco_hydro_b"/>
</dbReference>
<evidence type="ECO:0000259" key="2">
    <source>
        <dbReference type="Pfam" id="PF01055"/>
    </source>
</evidence>
<name>A0AAV5NUX8_9VIBR</name>
<feature type="domain" description="Glycosyl hydrolase family 31 C-terminal" evidence="4">
    <location>
        <begin position="844"/>
        <end position="954"/>
    </location>
</feature>
<comment type="caution">
    <text evidence="5">The sequence shown here is derived from an EMBL/GenBank/DDBJ whole genome shotgun (WGS) entry which is preliminary data.</text>
</comment>
<dbReference type="Gene3D" id="3.20.20.80">
    <property type="entry name" value="Glycosidases"/>
    <property type="match status" value="2"/>
</dbReference>
<dbReference type="Gene3D" id="2.60.40.1760">
    <property type="entry name" value="glycosyl hydrolase (family 31)"/>
    <property type="match status" value="1"/>
</dbReference>
<evidence type="ECO:0000259" key="3">
    <source>
        <dbReference type="Pfam" id="PF13802"/>
    </source>
</evidence>
<evidence type="ECO:0000256" key="1">
    <source>
        <dbReference type="ARBA" id="ARBA00007806"/>
    </source>
</evidence>
<proteinExistence type="inferred from homology"/>
<dbReference type="EMBL" id="BSNX01000041">
    <property type="protein sequence ID" value="GLQ74018.1"/>
    <property type="molecule type" value="Genomic_DNA"/>
</dbReference>
<feature type="domain" description="Glycoside hydrolase family 31 TIM barrel" evidence="2">
    <location>
        <begin position="678"/>
        <end position="835"/>
    </location>
</feature>
<reference evidence="6" key="1">
    <citation type="journal article" date="2019" name="Int. J. Syst. Evol. Microbiol.">
        <title>The Global Catalogue of Microorganisms (GCM) 10K type strain sequencing project: providing services to taxonomists for standard genome sequencing and annotation.</title>
        <authorList>
            <consortium name="The Broad Institute Genomics Platform"/>
            <consortium name="The Broad Institute Genome Sequencing Center for Infectious Disease"/>
            <person name="Wu L."/>
            <person name="Ma J."/>
        </authorList>
    </citation>
    <scope>NUCLEOTIDE SEQUENCE [LARGE SCALE GENOMIC DNA]</scope>
    <source>
        <strain evidence="6">NBRC 15640</strain>
    </source>
</reference>
<sequence length="1155" mass="131479">MNKKVDENDLFIKNKEDNKSLSVNTDNLSKIEGKYEPSDKFEFKTVEEFFEDDGQIQTYRDWSTLGFVLGCNQPTDNSIELKFETDESTPCAILISFPTPTVFRLRFHPLAENAEFYPKANSRSIVMDSEQQLCSSFSSPALEIEETGIDFTVFVKDSATNIATMKLVIKKNPYQLSVYKFDGSDYILAHQDAFNSIYYRKRVKYSDDLGEKLEYSIIQAKEMPEKAKYIGFGEKGGENFIRNGSRLTYFNFDNMRYRQIYNNGPKDIREPLYDSNPFFLETNRYDDKKVVYGIFVDNLSETFFDLGSYNYNREYLFGSIYGDLDYYFYLGEDTQDVLKQYYNFVGKTRLKPRHSLGNQQGCYGYMNKYDLEDVTNGYRGNSIPLDGLHVDVDVQFNHCTFTMNEDSFPADTFDTLAGRGIKCSTNITPVVSYVNFDYKTFESGAKNGLFISADQINGGSSNSEASEIFYQGGVYYGGERGTFGHYPDFARKEVRQWWGQQYRLLYSRGLEMVWQDMTTPAIPDPSEQENTYIYAPCADDYWRIPDKITGDSRSLPFEQLVSDNSLKKYEGESSKAKQRLAKGDRAPAASIRNLYSYNLHKATYHGLNTLWLINPYSFTTVGENGITVEESQNIINALVKDKKLELIDASHQLYKVLTPSKAKLALPKSLKQYEAEVQAILEQSLTIEARRANKRNFIVGRGGFTGMHRFAALWTGDNASEWDFLQINISQVLALGMAGQSMSGQDIGGFEPANGTAQEWADPELFSRWIGAGAFLPWFRNHYSRKGTKKFQEPYKFQDVIDQVSPSEKYLYEAVLPISQYYVQLRYRLMQVFYDGLFKNTLDGLPIVKPLIVSDGHDNALYNDKAGYLNNEFMVGDSLLIAPVLKKENTGANGYRDIYVPSGSRWYSFKNNTQPLSAAVEGGTEIIGYNAQISASPDKVPFVVPIYVREGAILPTIELEQYVGELNKSHQMNPVTLNIYPGKETEYIMFNDDGESRSSAPKGLVEQGADPLANSEFRKTRIHHHFVNDKQRDISLAWLHNNYAPLEDHYYVAIQDDPDYPTEPLSSIKLVSANISPSVDEHIEFINVGSDEANAEALANSQTNAWYYNHSIRTSFVKVFFDPSLQTLTPVASDVHQDAYSLADAPNYTLQVTYK</sequence>
<accession>A0AAV5NUX8</accession>
<dbReference type="SUPFAM" id="SSF51011">
    <property type="entry name" value="Glycosyl hydrolase domain"/>
    <property type="match status" value="1"/>
</dbReference>
<organism evidence="5 6">
    <name type="scientific">Vibrio penaeicida</name>
    <dbReference type="NCBI Taxonomy" id="104609"/>
    <lineage>
        <taxon>Bacteria</taxon>
        <taxon>Pseudomonadati</taxon>
        <taxon>Pseudomonadota</taxon>
        <taxon>Gammaproteobacteria</taxon>
        <taxon>Vibrionales</taxon>
        <taxon>Vibrionaceae</taxon>
        <taxon>Vibrio</taxon>
    </lineage>
</organism>
<dbReference type="SUPFAM" id="SSF74650">
    <property type="entry name" value="Galactose mutarotase-like"/>
    <property type="match status" value="1"/>
</dbReference>
<dbReference type="Gene3D" id="2.60.40.1180">
    <property type="entry name" value="Golgi alpha-mannosidase II"/>
    <property type="match status" value="2"/>
</dbReference>